<dbReference type="GO" id="GO:0003700">
    <property type="term" value="F:DNA-binding transcription factor activity"/>
    <property type="evidence" value="ECO:0007669"/>
    <property type="project" value="InterPro"/>
</dbReference>
<dbReference type="PROSITE" id="PS50931">
    <property type="entry name" value="HTH_LYSR"/>
    <property type="match status" value="1"/>
</dbReference>
<dbReference type="eggNOG" id="COG0583">
    <property type="taxonomic scope" value="Bacteria"/>
</dbReference>
<accession>A0A062VEL3</accession>
<keyword evidence="7" id="KW-1185">Reference proteome</keyword>
<dbReference type="Gene3D" id="3.40.190.290">
    <property type="match status" value="1"/>
</dbReference>
<dbReference type="AlphaFoldDB" id="A0A062VEL3"/>
<dbReference type="InterPro" id="IPR036390">
    <property type="entry name" value="WH_DNA-bd_sf"/>
</dbReference>
<dbReference type="Gene3D" id="1.10.10.10">
    <property type="entry name" value="Winged helix-like DNA-binding domain superfamily/Winged helix DNA-binding domain"/>
    <property type="match status" value="1"/>
</dbReference>
<evidence type="ECO:0000256" key="2">
    <source>
        <dbReference type="ARBA" id="ARBA00023015"/>
    </source>
</evidence>
<evidence type="ECO:0000313" key="7">
    <source>
        <dbReference type="Proteomes" id="UP000027100"/>
    </source>
</evidence>
<evidence type="ECO:0000256" key="1">
    <source>
        <dbReference type="ARBA" id="ARBA00009437"/>
    </source>
</evidence>
<evidence type="ECO:0000313" key="6">
    <source>
        <dbReference type="EMBL" id="KCZ96929.1"/>
    </source>
</evidence>
<dbReference type="RefSeq" id="WP_035601673.1">
    <property type="nucleotide sequence ID" value="NZ_ARYM01000029.1"/>
</dbReference>
<dbReference type="Proteomes" id="UP000027100">
    <property type="component" value="Unassembled WGS sequence"/>
</dbReference>
<dbReference type="Pfam" id="PF00126">
    <property type="entry name" value="HTH_1"/>
    <property type="match status" value="1"/>
</dbReference>
<protein>
    <submittedName>
        <fullName evidence="6">LysR family transcriptional regulator</fullName>
    </submittedName>
</protein>
<comment type="similarity">
    <text evidence="1">Belongs to the LysR transcriptional regulatory family.</text>
</comment>
<sequence length="294" mass="32647">MHWDDLRLFLAVSRQPRLELAAAALLQDATTLSRRIRRLETELGQTLFERTRRGHVLTRQGELLARHAEAIEALTFRIRNDGETEQAVSGKIRLGVPEGLGSAFIAPALAGFADTWPGIDLDLIALSGFVSVSRREADMSILLTRPKAGRLKVRKLTDYTLRLYASQAYLERHGPVRATGALASHRLIGYVDDLIYSPQLRYFDEVLPGLHPGLCSPSILAQAEMTRAGAGLCILPVFIARKFPELRVVLPETISVQRSFWLSIHEDVAPFARIGILSAFLSELVRKNSADFLA</sequence>
<organism evidence="6 7">
    <name type="scientific">Hyphomonas polymorpha PS728</name>
    <dbReference type="NCBI Taxonomy" id="1280954"/>
    <lineage>
        <taxon>Bacteria</taxon>
        <taxon>Pseudomonadati</taxon>
        <taxon>Pseudomonadota</taxon>
        <taxon>Alphaproteobacteria</taxon>
        <taxon>Hyphomonadales</taxon>
        <taxon>Hyphomonadaceae</taxon>
        <taxon>Hyphomonas</taxon>
    </lineage>
</organism>
<dbReference type="InterPro" id="IPR005119">
    <property type="entry name" value="LysR_subst-bd"/>
</dbReference>
<feature type="domain" description="HTH lysR-type" evidence="5">
    <location>
        <begin position="1"/>
        <end position="58"/>
    </location>
</feature>
<keyword evidence="3" id="KW-0238">DNA-binding</keyword>
<dbReference type="STRING" id="1280954.HPO_17310"/>
<gene>
    <name evidence="6" type="ORF">HPO_17310</name>
</gene>
<dbReference type="InterPro" id="IPR000847">
    <property type="entry name" value="LysR_HTH_N"/>
</dbReference>
<evidence type="ECO:0000259" key="5">
    <source>
        <dbReference type="PROSITE" id="PS50931"/>
    </source>
</evidence>
<dbReference type="OrthoDB" id="9787460at2"/>
<dbReference type="PANTHER" id="PTHR30579">
    <property type="entry name" value="TRANSCRIPTIONAL REGULATOR"/>
    <property type="match status" value="1"/>
</dbReference>
<keyword evidence="2" id="KW-0805">Transcription regulation</keyword>
<dbReference type="PATRIC" id="fig|1280954.3.peg.3494"/>
<dbReference type="GO" id="GO:0003677">
    <property type="term" value="F:DNA binding"/>
    <property type="evidence" value="ECO:0007669"/>
    <property type="project" value="UniProtKB-KW"/>
</dbReference>
<dbReference type="PANTHER" id="PTHR30579:SF3">
    <property type="entry name" value="TRANSCRIPTIONAL REGULATORY PROTEIN"/>
    <property type="match status" value="1"/>
</dbReference>
<dbReference type="EMBL" id="ARYM01000029">
    <property type="protein sequence ID" value="KCZ96929.1"/>
    <property type="molecule type" value="Genomic_DNA"/>
</dbReference>
<dbReference type="InterPro" id="IPR036388">
    <property type="entry name" value="WH-like_DNA-bd_sf"/>
</dbReference>
<evidence type="ECO:0000256" key="3">
    <source>
        <dbReference type="ARBA" id="ARBA00023125"/>
    </source>
</evidence>
<keyword evidence="4" id="KW-0804">Transcription</keyword>
<comment type="caution">
    <text evidence="6">The sequence shown here is derived from an EMBL/GenBank/DDBJ whole genome shotgun (WGS) entry which is preliminary data.</text>
</comment>
<reference evidence="6 7" key="1">
    <citation type="journal article" date="2014" name="Antonie Van Leeuwenhoek">
        <title>Hyphomonas beringensis sp. nov. and Hyphomonas chukchiensis sp. nov., isolated from surface seawater of the Bering Sea and Chukchi Sea.</title>
        <authorList>
            <person name="Li C."/>
            <person name="Lai Q."/>
            <person name="Li G."/>
            <person name="Dong C."/>
            <person name="Wang J."/>
            <person name="Liao Y."/>
            <person name="Shao Z."/>
        </authorList>
    </citation>
    <scope>NUCLEOTIDE SEQUENCE [LARGE SCALE GENOMIC DNA]</scope>
    <source>
        <strain evidence="6 7">PS728</strain>
    </source>
</reference>
<proteinExistence type="inferred from homology"/>
<name>A0A062VEL3_9PROT</name>
<dbReference type="Pfam" id="PF03466">
    <property type="entry name" value="LysR_substrate"/>
    <property type="match status" value="1"/>
</dbReference>
<dbReference type="SUPFAM" id="SSF46785">
    <property type="entry name" value="Winged helix' DNA-binding domain"/>
    <property type="match status" value="1"/>
</dbReference>
<evidence type="ECO:0000256" key="4">
    <source>
        <dbReference type="ARBA" id="ARBA00023163"/>
    </source>
</evidence>
<dbReference type="InterPro" id="IPR050176">
    <property type="entry name" value="LTTR"/>
</dbReference>
<dbReference type="SUPFAM" id="SSF53850">
    <property type="entry name" value="Periplasmic binding protein-like II"/>
    <property type="match status" value="1"/>
</dbReference>